<dbReference type="STRING" id="69332.A0A388KVY8"/>
<dbReference type="SMART" id="SM00404">
    <property type="entry name" value="PTPc_motif"/>
    <property type="match status" value="1"/>
</dbReference>
<dbReference type="InterPro" id="IPR050348">
    <property type="entry name" value="Protein-Tyr_Phosphatase"/>
</dbReference>
<keyword evidence="4" id="KW-1185">Reference proteome</keyword>
<dbReference type="PRINTS" id="PR00700">
    <property type="entry name" value="PRTYPHPHTASE"/>
</dbReference>
<dbReference type="PANTHER" id="PTHR19134:SF449">
    <property type="entry name" value="TYROSINE-PROTEIN PHOSPHATASE 1"/>
    <property type="match status" value="1"/>
</dbReference>
<dbReference type="InterPro" id="IPR016130">
    <property type="entry name" value="Tyr_Pase_AS"/>
</dbReference>
<dbReference type="PROSITE" id="PS00383">
    <property type="entry name" value="TYR_PHOSPHATASE_1"/>
    <property type="match status" value="1"/>
</dbReference>
<dbReference type="OrthoDB" id="10253954at2759"/>
<feature type="non-terminal residue" evidence="3">
    <location>
        <position position="1"/>
    </location>
</feature>
<dbReference type="Proteomes" id="UP000265515">
    <property type="component" value="Unassembled WGS sequence"/>
</dbReference>
<organism evidence="3 4">
    <name type="scientific">Chara braunii</name>
    <name type="common">Braun's stonewort</name>
    <dbReference type="NCBI Taxonomy" id="69332"/>
    <lineage>
        <taxon>Eukaryota</taxon>
        <taxon>Viridiplantae</taxon>
        <taxon>Streptophyta</taxon>
        <taxon>Charophyceae</taxon>
        <taxon>Charales</taxon>
        <taxon>Characeae</taxon>
        <taxon>Chara</taxon>
    </lineage>
</organism>
<dbReference type="PANTHER" id="PTHR19134">
    <property type="entry name" value="RECEPTOR-TYPE TYROSINE-PROTEIN PHOSPHATASE"/>
    <property type="match status" value="1"/>
</dbReference>
<evidence type="ECO:0000259" key="1">
    <source>
        <dbReference type="PROSITE" id="PS50055"/>
    </source>
</evidence>
<evidence type="ECO:0000259" key="2">
    <source>
        <dbReference type="PROSITE" id="PS50056"/>
    </source>
</evidence>
<dbReference type="PROSITE" id="PS50055">
    <property type="entry name" value="TYR_PHOSPHATASE_PTP"/>
    <property type="match status" value="1"/>
</dbReference>
<dbReference type="SMART" id="SM00194">
    <property type="entry name" value="PTPc"/>
    <property type="match status" value="1"/>
</dbReference>
<dbReference type="InterPro" id="IPR029021">
    <property type="entry name" value="Prot-tyrosine_phosphatase-like"/>
</dbReference>
<name>A0A388KVY8_CHABU</name>
<protein>
    <submittedName>
        <fullName evidence="3">Uncharacterized protein</fullName>
    </submittedName>
</protein>
<gene>
    <name evidence="3" type="ORF">CBR_g17924</name>
</gene>
<dbReference type="InterPro" id="IPR000242">
    <property type="entry name" value="PTP_cat"/>
</dbReference>
<reference evidence="3 4" key="1">
    <citation type="journal article" date="2018" name="Cell">
        <title>The Chara Genome: Secondary Complexity and Implications for Plant Terrestrialization.</title>
        <authorList>
            <person name="Nishiyama T."/>
            <person name="Sakayama H."/>
            <person name="Vries J.D."/>
            <person name="Buschmann H."/>
            <person name="Saint-Marcoux D."/>
            <person name="Ullrich K.K."/>
            <person name="Haas F.B."/>
            <person name="Vanderstraeten L."/>
            <person name="Becker D."/>
            <person name="Lang D."/>
            <person name="Vosolsobe S."/>
            <person name="Rombauts S."/>
            <person name="Wilhelmsson P.K.I."/>
            <person name="Janitza P."/>
            <person name="Kern R."/>
            <person name="Heyl A."/>
            <person name="Rumpler F."/>
            <person name="Villalobos L.I.A.C."/>
            <person name="Clay J.M."/>
            <person name="Skokan R."/>
            <person name="Toyoda A."/>
            <person name="Suzuki Y."/>
            <person name="Kagoshima H."/>
            <person name="Schijlen E."/>
            <person name="Tajeshwar N."/>
            <person name="Catarino B."/>
            <person name="Hetherington A.J."/>
            <person name="Saltykova A."/>
            <person name="Bonnot C."/>
            <person name="Breuninger H."/>
            <person name="Symeonidi A."/>
            <person name="Radhakrishnan G.V."/>
            <person name="Van Nieuwerburgh F."/>
            <person name="Deforce D."/>
            <person name="Chang C."/>
            <person name="Karol K.G."/>
            <person name="Hedrich R."/>
            <person name="Ulvskov P."/>
            <person name="Glockner G."/>
            <person name="Delwiche C.F."/>
            <person name="Petrasek J."/>
            <person name="Van de Peer Y."/>
            <person name="Friml J."/>
            <person name="Beilby M."/>
            <person name="Dolan L."/>
            <person name="Kohara Y."/>
            <person name="Sugano S."/>
            <person name="Fujiyama A."/>
            <person name="Delaux P.-M."/>
            <person name="Quint M."/>
            <person name="TheiBen G."/>
            <person name="Hagemann M."/>
            <person name="Harholt J."/>
            <person name="Dunand C."/>
            <person name="Zachgo S."/>
            <person name="Langdale J."/>
            <person name="Maumus F."/>
            <person name="Straeten D.V.D."/>
            <person name="Gould S.B."/>
            <person name="Rensing S.A."/>
        </authorList>
    </citation>
    <scope>NUCLEOTIDE SEQUENCE [LARGE SCALE GENOMIC DNA]</scope>
    <source>
        <strain evidence="3 4">S276</strain>
    </source>
</reference>
<sequence length="227" mass="25968">LDDGMEEGLPLYIATQGPLPPTVAHFWQMVKEQRCKAVIMLTKEIENNRIKCGRYFPLEEGEVNRYGHLVVTTKLKHSSHGAIDRREIEIAHAESCDPPFVVEHYHYLDWPDHGVPMTTRPIRDLMRHLRLSQISGGPFLVHCSAGIGRTGAYCTIDLTIRRILKGNLAAINVRETVKNLRKQRAGMVQSKEQYFFCFMAIRDELTDLIEMDKRRHVLDLGPHPGTT</sequence>
<dbReference type="SUPFAM" id="SSF52799">
    <property type="entry name" value="(Phosphotyrosine protein) phosphatases II"/>
    <property type="match status" value="1"/>
</dbReference>
<dbReference type="Gramene" id="GBG74211">
    <property type="protein sequence ID" value="GBG74211"/>
    <property type="gene ID" value="CBR_g17924"/>
</dbReference>
<feature type="domain" description="Tyrosine specific protein phosphatases" evidence="2">
    <location>
        <begin position="123"/>
        <end position="195"/>
    </location>
</feature>
<evidence type="ECO:0000313" key="3">
    <source>
        <dbReference type="EMBL" id="GBG74211.1"/>
    </source>
</evidence>
<dbReference type="OMA" id="WSIDKAP"/>
<accession>A0A388KVY8</accession>
<comment type="caution">
    <text evidence="3">The sequence shown here is derived from an EMBL/GenBank/DDBJ whole genome shotgun (WGS) entry which is preliminary data.</text>
</comment>
<dbReference type="EMBL" id="BFEA01000198">
    <property type="protein sequence ID" value="GBG74211.1"/>
    <property type="molecule type" value="Genomic_DNA"/>
</dbReference>
<dbReference type="InterPro" id="IPR000387">
    <property type="entry name" value="Tyr_Pase_dom"/>
</dbReference>
<dbReference type="PROSITE" id="PS50056">
    <property type="entry name" value="TYR_PHOSPHATASE_2"/>
    <property type="match status" value="1"/>
</dbReference>
<dbReference type="GO" id="GO:0004725">
    <property type="term" value="F:protein tyrosine phosphatase activity"/>
    <property type="evidence" value="ECO:0007669"/>
    <property type="project" value="InterPro"/>
</dbReference>
<dbReference type="Gene3D" id="3.90.190.10">
    <property type="entry name" value="Protein tyrosine phosphatase superfamily"/>
    <property type="match status" value="1"/>
</dbReference>
<dbReference type="InterPro" id="IPR003595">
    <property type="entry name" value="Tyr_Pase_cat"/>
</dbReference>
<feature type="domain" description="Tyrosine-protein phosphatase" evidence="1">
    <location>
        <begin position="12"/>
        <end position="204"/>
    </location>
</feature>
<dbReference type="Pfam" id="PF00102">
    <property type="entry name" value="Y_phosphatase"/>
    <property type="match status" value="1"/>
</dbReference>
<proteinExistence type="predicted"/>
<dbReference type="AlphaFoldDB" id="A0A388KVY8"/>
<evidence type="ECO:0000313" key="4">
    <source>
        <dbReference type="Proteomes" id="UP000265515"/>
    </source>
</evidence>